<feature type="region of interest" description="Disordered" evidence="1">
    <location>
        <begin position="247"/>
        <end position="321"/>
    </location>
</feature>
<accession>A0A292PJT9</accession>
<dbReference type="Proteomes" id="UP001412239">
    <property type="component" value="Unassembled WGS sequence"/>
</dbReference>
<feature type="compositionally biased region" description="Gly residues" evidence="1">
    <location>
        <begin position="270"/>
        <end position="283"/>
    </location>
</feature>
<reference evidence="2" key="1">
    <citation type="submission" date="2015-10" db="EMBL/GenBank/DDBJ databases">
        <authorList>
            <person name="Regsiter A."/>
            <person name="william w."/>
        </authorList>
    </citation>
    <scope>NUCLEOTIDE SEQUENCE</scope>
    <source>
        <strain evidence="2">Montdore</strain>
    </source>
</reference>
<sequence length="321" mass="35604">MTPDEFSKLLARDEYLVLDIPPEEFQSLEKCIGVRSYTYRPSIEKLTIKMCTPMHAMVICWAGELIAEGVAQQAFDRGDLTQISKERMTRFVGEYQDIIKSPDVALVPSGRYRPTIVFEFGYAEPYGQLKAETTLLLEGTQGSITKVVIIKLDPLAAGETKIKKGFVEVWHLVDGKVKQEGRRKKLFPVPESHAQQMLKFRLRDILRNKFFDLVNPGWGKSDTLDLHFDGLRKVIMEATVRHLINKGVLPVPQEEDEGDENEGEGRGGDESGGGGGGGGTGEGGAEEAEESQEIQHLELPILPVRLNTSSGETKPASMITM</sequence>
<proteinExistence type="predicted"/>
<evidence type="ECO:0000313" key="3">
    <source>
        <dbReference type="Proteomes" id="UP001412239"/>
    </source>
</evidence>
<evidence type="ECO:0000313" key="2">
    <source>
        <dbReference type="EMBL" id="CUS06868.1"/>
    </source>
</evidence>
<gene>
    <name evidence="2" type="ORF">GSTUAT00009049001</name>
</gene>
<dbReference type="EMBL" id="LN891298">
    <property type="protein sequence ID" value="CUS06868.1"/>
    <property type="molecule type" value="Genomic_DNA"/>
</dbReference>
<name>A0A292PJT9_9PEZI</name>
<feature type="compositionally biased region" description="Acidic residues" evidence="1">
    <location>
        <begin position="253"/>
        <end position="262"/>
    </location>
</feature>
<keyword evidence="3" id="KW-1185">Reference proteome</keyword>
<evidence type="ECO:0000256" key="1">
    <source>
        <dbReference type="SAM" id="MobiDB-lite"/>
    </source>
</evidence>
<organism evidence="2 3">
    <name type="scientific">Tuber aestivum</name>
    <name type="common">summer truffle</name>
    <dbReference type="NCBI Taxonomy" id="59557"/>
    <lineage>
        <taxon>Eukaryota</taxon>
        <taxon>Fungi</taxon>
        <taxon>Dikarya</taxon>
        <taxon>Ascomycota</taxon>
        <taxon>Pezizomycotina</taxon>
        <taxon>Pezizomycetes</taxon>
        <taxon>Pezizales</taxon>
        <taxon>Tuberaceae</taxon>
        <taxon>Tuber</taxon>
    </lineage>
</organism>
<dbReference type="AlphaFoldDB" id="A0A292PJT9"/>
<protein>
    <submittedName>
        <fullName evidence="2">Uncharacterized protein</fullName>
    </submittedName>
</protein>